<protein>
    <submittedName>
        <fullName evidence="1">Uncharacterized protein</fullName>
    </submittedName>
</protein>
<comment type="caution">
    <text evidence="1">The sequence shown here is derived from an EMBL/GenBank/DDBJ whole genome shotgun (WGS) entry which is preliminary data.</text>
</comment>
<dbReference type="AlphaFoldDB" id="A0AAN8W9J2"/>
<keyword evidence="2" id="KW-1185">Reference proteome</keyword>
<reference evidence="1 2" key="1">
    <citation type="submission" date="2023-11" db="EMBL/GenBank/DDBJ databases">
        <title>Halocaridina rubra genome assembly.</title>
        <authorList>
            <person name="Smith C."/>
        </authorList>
    </citation>
    <scope>NUCLEOTIDE SEQUENCE [LARGE SCALE GENOMIC DNA]</scope>
    <source>
        <strain evidence="1">EP-1</strain>
        <tissue evidence="1">Whole</tissue>
    </source>
</reference>
<sequence length="142" mass="16653">MASEKFTCCMGGWKEMRGLKLCPNPCCPGYEERVLKMPLLKNPVVCHKLTKEELQKKVLEKLTTTPLPLKEKDMMDEPRRIIRASSEYEDFLYRHRLFFLRLLNEGYSRKELLANLEKFLVRLCHVPPVCRSSQSTSPYNTL</sequence>
<name>A0AAN8W9J2_HALRR</name>
<organism evidence="1 2">
    <name type="scientific">Halocaridina rubra</name>
    <name type="common">Hawaiian red shrimp</name>
    <dbReference type="NCBI Taxonomy" id="373956"/>
    <lineage>
        <taxon>Eukaryota</taxon>
        <taxon>Metazoa</taxon>
        <taxon>Ecdysozoa</taxon>
        <taxon>Arthropoda</taxon>
        <taxon>Crustacea</taxon>
        <taxon>Multicrustacea</taxon>
        <taxon>Malacostraca</taxon>
        <taxon>Eumalacostraca</taxon>
        <taxon>Eucarida</taxon>
        <taxon>Decapoda</taxon>
        <taxon>Pleocyemata</taxon>
        <taxon>Caridea</taxon>
        <taxon>Atyoidea</taxon>
        <taxon>Atyidae</taxon>
        <taxon>Halocaridina</taxon>
    </lineage>
</organism>
<dbReference type="EMBL" id="JAXCGZ010023165">
    <property type="protein sequence ID" value="KAK7016209.1"/>
    <property type="molecule type" value="Genomic_DNA"/>
</dbReference>
<gene>
    <name evidence="1" type="ORF">SK128_009251</name>
</gene>
<evidence type="ECO:0000313" key="2">
    <source>
        <dbReference type="Proteomes" id="UP001381693"/>
    </source>
</evidence>
<accession>A0AAN8W9J2</accession>
<evidence type="ECO:0000313" key="1">
    <source>
        <dbReference type="EMBL" id="KAK7016209.1"/>
    </source>
</evidence>
<proteinExistence type="predicted"/>
<dbReference type="Proteomes" id="UP001381693">
    <property type="component" value="Unassembled WGS sequence"/>
</dbReference>